<name>A0A9P4DP90_9BACT</name>
<feature type="region of interest" description="Disordered" evidence="1">
    <location>
        <begin position="88"/>
        <end position="120"/>
    </location>
</feature>
<reference evidence="2 4" key="1">
    <citation type="journal article" date="2019" name="Nat. Med.">
        <title>A library of human gut bacterial isolates paired with longitudinal multiomics data enables mechanistic microbiome research.</title>
        <authorList>
            <person name="Poyet M."/>
            <person name="Groussin M."/>
            <person name="Gibbons S.M."/>
            <person name="Avila-Pacheco J."/>
            <person name="Jiang X."/>
            <person name="Kearney S.M."/>
            <person name="Perrotta A.R."/>
            <person name="Berdy B."/>
            <person name="Zhao S."/>
            <person name="Lieberman T.D."/>
            <person name="Swanson P.K."/>
            <person name="Smith M."/>
            <person name="Roesemann S."/>
            <person name="Alexander J.E."/>
            <person name="Rich S.A."/>
            <person name="Livny J."/>
            <person name="Vlamakis H."/>
            <person name="Clish C."/>
            <person name="Bullock K."/>
            <person name="Deik A."/>
            <person name="Scott J."/>
            <person name="Pierce K.A."/>
            <person name="Xavier R.J."/>
            <person name="Alm E.J."/>
        </authorList>
    </citation>
    <scope>NUCLEOTIDE SEQUENCE [LARGE SCALE GENOMIC DNA]</scope>
    <source>
        <strain evidence="2 4">BIOML-A204</strain>
    </source>
</reference>
<dbReference type="GeneID" id="59807736"/>
<evidence type="ECO:0000313" key="4">
    <source>
        <dbReference type="Proteomes" id="UP000323119"/>
    </source>
</evidence>
<evidence type="ECO:0000313" key="3">
    <source>
        <dbReference type="EMBL" id="MCQ5083371.1"/>
    </source>
</evidence>
<dbReference type="InterPro" id="IPR021474">
    <property type="entry name" value="DUF3127"/>
</dbReference>
<dbReference type="EMBL" id="JANGBQ010000015">
    <property type="protein sequence ID" value="MCQ5083371.1"/>
    <property type="molecule type" value="Genomic_DNA"/>
</dbReference>
<evidence type="ECO:0000313" key="2">
    <source>
        <dbReference type="EMBL" id="KAA2562627.1"/>
    </source>
</evidence>
<proteinExistence type="predicted"/>
<dbReference type="Pfam" id="PF11325">
    <property type="entry name" value="DUF3127"/>
    <property type="match status" value="1"/>
</dbReference>
<comment type="caution">
    <text evidence="2">The sequence shown here is derived from an EMBL/GenBank/DDBJ whole genome shotgun (WGS) entry which is preliminary data.</text>
</comment>
<dbReference type="AlphaFoldDB" id="A0A9P4DP90"/>
<sequence>MEFEGTVYKIMPVTKGTSARGDWQRQDVVFEMNEGSFARKICVTFFNKPEDVARLKEGAAYTVSVNIESREYNGRWYTDIRAWRIQPKQAESAAPMPDMPPIPEEPSYASSPAEVDDLPF</sequence>
<reference evidence="3" key="2">
    <citation type="submission" date="2022-06" db="EMBL/GenBank/DDBJ databases">
        <title>Isolation of gut microbiota from human fecal samples.</title>
        <authorList>
            <person name="Pamer E.G."/>
            <person name="Barat B."/>
            <person name="Waligurski E."/>
            <person name="Medina S."/>
            <person name="Paddock L."/>
            <person name="Mostad J."/>
        </authorList>
    </citation>
    <scope>NUCLEOTIDE SEQUENCE</scope>
    <source>
        <strain evidence="3">DFI.6.22</strain>
    </source>
</reference>
<accession>A0A9P4DP90</accession>
<dbReference type="Proteomes" id="UP000323119">
    <property type="component" value="Unassembled WGS sequence"/>
</dbReference>
<organism evidence="2 4">
    <name type="scientific">Alistipes onderdonkii</name>
    <dbReference type="NCBI Taxonomy" id="328813"/>
    <lineage>
        <taxon>Bacteria</taxon>
        <taxon>Pseudomonadati</taxon>
        <taxon>Bacteroidota</taxon>
        <taxon>Bacteroidia</taxon>
        <taxon>Bacteroidales</taxon>
        <taxon>Rikenellaceae</taxon>
        <taxon>Alistipes</taxon>
    </lineage>
</organism>
<dbReference type="RefSeq" id="WP_022333736.1">
    <property type="nucleotide sequence ID" value="NZ_CP102251.1"/>
</dbReference>
<evidence type="ECO:0000256" key="1">
    <source>
        <dbReference type="SAM" id="MobiDB-lite"/>
    </source>
</evidence>
<dbReference type="Proteomes" id="UP001205035">
    <property type="component" value="Unassembled WGS sequence"/>
</dbReference>
<gene>
    <name evidence="2" type="ORF">F2S36_06700</name>
    <name evidence="3" type="ORF">NE651_10795</name>
</gene>
<protein>
    <submittedName>
        <fullName evidence="2">DUF3127 domain-containing protein</fullName>
    </submittedName>
</protein>
<dbReference type="EMBL" id="VVUY01000004">
    <property type="protein sequence ID" value="KAA2562627.1"/>
    <property type="molecule type" value="Genomic_DNA"/>
</dbReference>